<accession>A0A930XVP4</accession>
<dbReference type="AlphaFoldDB" id="A0A930XVP4"/>
<keyword evidence="1" id="KW-0812">Transmembrane</keyword>
<reference evidence="2" key="1">
    <citation type="submission" date="2020-11" db="EMBL/GenBank/DDBJ databases">
        <title>Genome of Flavobacterium soyangense.</title>
        <authorList>
            <person name="Liu Q."/>
            <person name="Xin Y.-H."/>
        </authorList>
    </citation>
    <scope>NUCLEOTIDE SEQUENCE</scope>
    <source>
        <strain evidence="2">CGMCC 1.13493</strain>
    </source>
</reference>
<keyword evidence="3" id="KW-1185">Reference proteome</keyword>
<feature type="transmembrane region" description="Helical" evidence="1">
    <location>
        <begin position="60"/>
        <end position="81"/>
    </location>
</feature>
<feature type="transmembrane region" description="Helical" evidence="1">
    <location>
        <begin position="29"/>
        <end position="48"/>
    </location>
</feature>
<dbReference type="RefSeq" id="WP_194311590.1">
    <property type="nucleotide sequence ID" value="NZ_JADHEC010000011.1"/>
</dbReference>
<evidence type="ECO:0000313" key="3">
    <source>
        <dbReference type="Proteomes" id="UP000646211"/>
    </source>
</evidence>
<sequence>MKNLFLIIGVILILLNTLTGILISTYHPFNYLMVDFSILFSTFLIYLFSNSNISTGYKIGLTAIFILTGLIKIVFCLVSSPQLQDNFLMISVLGILAFEITCIISAFTMRKFS</sequence>
<keyword evidence="1" id="KW-1133">Transmembrane helix</keyword>
<evidence type="ECO:0000256" key="1">
    <source>
        <dbReference type="SAM" id="Phobius"/>
    </source>
</evidence>
<keyword evidence="1" id="KW-0472">Membrane</keyword>
<comment type="caution">
    <text evidence="2">The sequence shown here is derived from an EMBL/GenBank/DDBJ whole genome shotgun (WGS) entry which is preliminary data.</text>
</comment>
<dbReference type="EMBL" id="JADHEC010000011">
    <property type="protein sequence ID" value="MBF2708332.1"/>
    <property type="molecule type" value="Genomic_DNA"/>
</dbReference>
<organism evidence="2 3">
    <name type="scientific">Flavobacterium soyangense</name>
    <dbReference type="NCBI Taxonomy" id="2023265"/>
    <lineage>
        <taxon>Bacteria</taxon>
        <taxon>Pseudomonadati</taxon>
        <taxon>Bacteroidota</taxon>
        <taxon>Flavobacteriia</taxon>
        <taxon>Flavobacteriales</taxon>
        <taxon>Flavobacteriaceae</taxon>
        <taxon>Flavobacterium</taxon>
    </lineage>
</organism>
<evidence type="ECO:0000313" key="2">
    <source>
        <dbReference type="EMBL" id="MBF2708332.1"/>
    </source>
</evidence>
<feature type="transmembrane region" description="Helical" evidence="1">
    <location>
        <begin position="87"/>
        <end position="107"/>
    </location>
</feature>
<protein>
    <submittedName>
        <fullName evidence="2">Uncharacterized protein</fullName>
    </submittedName>
</protein>
<name>A0A930XVP4_9FLAO</name>
<gene>
    <name evidence="2" type="ORF">IR213_06985</name>
</gene>
<proteinExistence type="predicted"/>
<dbReference type="Proteomes" id="UP000646211">
    <property type="component" value="Unassembled WGS sequence"/>
</dbReference>